<dbReference type="InterPro" id="IPR023401">
    <property type="entry name" value="ODC_N"/>
</dbReference>
<accession>A0A561BL72</accession>
<dbReference type="PIRSF" id="PIRSF001439">
    <property type="entry name" value="CryM"/>
    <property type="match status" value="1"/>
</dbReference>
<comment type="caution">
    <text evidence="1">The sequence shown here is derived from an EMBL/GenBank/DDBJ whole genome shotgun (WGS) entry which is preliminary data.</text>
</comment>
<dbReference type="Pfam" id="PF02423">
    <property type="entry name" value="OCD_Mu_crystall"/>
    <property type="match status" value="1"/>
</dbReference>
<organism evidence="1 2">
    <name type="scientific">Kribbella amoyensis</name>
    <dbReference type="NCBI Taxonomy" id="996641"/>
    <lineage>
        <taxon>Bacteria</taxon>
        <taxon>Bacillati</taxon>
        <taxon>Actinomycetota</taxon>
        <taxon>Actinomycetes</taxon>
        <taxon>Propionibacteriales</taxon>
        <taxon>Kribbellaceae</taxon>
        <taxon>Kribbella</taxon>
    </lineage>
</organism>
<dbReference type="Gene3D" id="3.30.1780.10">
    <property type="entry name" value="ornithine cyclodeaminase, domain 1"/>
    <property type="match status" value="1"/>
</dbReference>
<dbReference type="AlphaFoldDB" id="A0A561BL72"/>
<dbReference type="GO" id="GO:0005737">
    <property type="term" value="C:cytoplasm"/>
    <property type="evidence" value="ECO:0007669"/>
    <property type="project" value="TreeGrafter"/>
</dbReference>
<evidence type="ECO:0000313" key="2">
    <source>
        <dbReference type="Proteomes" id="UP000318380"/>
    </source>
</evidence>
<dbReference type="PANTHER" id="PTHR13812:SF19">
    <property type="entry name" value="KETIMINE REDUCTASE MU-CRYSTALLIN"/>
    <property type="match status" value="1"/>
</dbReference>
<dbReference type="Gene3D" id="3.40.50.720">
    <property type="entry name" value="NAD(P)-binding Rossmann-like Domain"/>
    <property type="match status" value="1"/>
</dbReference>
<dbReference type="InterPro" id="IPR036291">
    <property type="entry name" value="NAD(P)-bd_dom_sf"/>
</dbReference>
<protein>
    <submittedName>
        <fullName evidence="1">Ornithine cyclodeaminase</fullName>
    </submittedName>
</protein>
<proteinExistence type="predicted"/>
<evidence type="ECO:0000313" key="1">
    <source>
        <dbReference type="EMBL" id="TWD79641.1"/>
    </source>
</evidence>
<dbReference type="InterPro" id="IPR003462">
    <property type="entry name" value="ODC_Mu_crystall"/>
</dbReference>
<dbReference type="Proteomes" id="UP000318380">
    <property type="component" value="Unassembled WGS sequence"/>
</dbReference>
<dbReference type="OrthoDB" id="3814544at2"/>
<keyword evidence="2" id="KW-1185">Reference proteome</keyword>
<dbReference type="RefSeq" id="WP_145802934.1">
    <property type="nucleotide sequence ID" value="NZ_VIVK01000001.1"/>
</dbReference>
<dbReference type="SUPFAM" id="SSF51735">
    <property type="entry name" value="NAD(P)-binding Rossmann-fold domains"/>
    <property type="match status" value="1"/>
</dbReference>
<dbReference type="PANTHER" id="PTHR13812">
    <property type="entry name" value="KETIMINE REDUCTASE MU-CRYSTALLIN"/>
    <property type="match status" value="1"/>
</dbReference>
<gene>
    <name evidence="1" type="ORF">FB561_0705</name>
</gene>
<reference evidence="1 2" key="1">
    <citation type="submission" date="2019-06" db="EMBL/GenBank/DDBJ databases">
        <title>Sequencing the genomes of 1000 actinobacteria strains.</title>
        <authorList>
            <person name="Klenk H.-P."/>
        </authorList>
    </citation>
    <scope>NUCLEOTIDE SEQUENCE [LARGE SCALE GENOMIC DNA]</scope>
    <source>
        <strain evidence="1 2">DSM 24683</strain>
    </source>
</reference>
<sequence>MRIFTAEDVRRTVPMPAAIDAVREAFRELRAGAFVLPPRQVFGDGAVLVMSAYHAPTRTAVVKKIGIDLSRDPAIRATLIWTGSEQIVADGTSITTLRTGAVVGVATDLLAPRDAARLTLIGTGAQAADQVRAVLAVRPIAETTVCGRDPDRAKRLAGSLAEEFPEVKFAVSADLPEAIATPDIVCCATSTSTPLFAAEDLPERVHVNAIGSFRPIMRELPHDLLTTASVVLVDQVEAALEESGEVIEAVDSGALPRESLVELGEALETPPQPTGRTVFKSVGVGPQDWSVANLLSQS</sequence>
<dbReference type="EMBL" id="VIVK01000001">
    <property type="protein sequence ID" value="TWD79641.1"/>
    <property type="molecule type" value="Genomic_DNA"/>
</dbReference>
<name>A0A561BL72_9ACTN</name>